<feature type="transmembrane region" description="Helical" evidence="2">
    <location>
        <begin position="108"/>
        <end position="127"/>
    </location>
</feature>
<keyword evidence="3" id="KW-1185">Reference proteome</keyword>
<name>A0A914HF32_GLORO</name>
<feature type="transmembrane region" description="Helical" evidence="2">
    <location>
        <begin position="238"/>
        <end position="260"/>
    </location>
</feature>
<evidence type="ECO:0000313" key="3">
    <source>
        <dbReference type="Proteomes" id="UP000887572"/>
    </source>
</evidence>
<feature type="region of interest" description="Disordered" evidence="1">
    <location>
        <begin position="403"/>
        <end position="427"/>
    </location>
</feature>
<feature type="compositionally biased region" description="Polar residues" evidence="1">
    <location>
        <begin position="414"/>
        <end position="427"/>
    </location>
</feature>
<protein>
    <submittedName>
        <fullName evidence="4">Uncharacterized protein</fullName>
    </submittedName>
</protein>
<feature type="transmembrane region" description="Helical" evidence="2">
    <location>
        <begin position="272"/>
        <end position="290"/>
    </location>
</feature>
<sequence>MVLAIATLDMLTYWMLNVSSAFMLSAANNVLFFVLDLHMPVLHFLHNIVPALFLLARLALSRDRPLLPRLLYAIVQAPLRSLLWRPVMAQLLVSALAARVHAHNRAGALYLCRIFDFLGTLLIIRFAADFSNSNVAGSKDELRRRRFAICTLLCPLAFSASLSWLEFGNIEWDPWALFLAPLLALAQAVHVMLLKRAQLEFFAALGMTPNGNGCECEHGDGHRHHHQRRALPDETFEWFSLCYLVAVGTLLAPTALYSYANSVVPYDASWESIDYLLMGMSIVFMTGFKYSELWLISRLEPYQFCALEHTKYFMASIGQWFLQNMAHATIFAAVGKALFVVSALRYWVRADEMETAGTSGGIRAAKENRWRLSGRRQGEKSIKEYCPEALLGQRGRVIADQLRPRSVSRAGPKQYTNSSATTPLSSF</sequence>
<evidence type="ECO:0000313" key="4">
    <source>
        <dbReference type="WBParaSite" id="Gr19_v10_g16780.t1"/>
    </source>
</evidence>
<feature type="transmembrane region" description="Helical" evidence="2">
    <location>
        <begin position="147"/>
        <end position="165"/>
    </location>
</feature>
<keyword evidence="2" id="KW-1133">Transmembrane helix</keyword>
<organism evidence="3 4">
    <name type="scientific">Globodera rostochiensis</name>
    <name type="common">Golden nematode worm</name>
    <name type="synonym">Heterodera rostochiensis</name>
    <dbReference type="NCBI Taxonomy" id="31243"/>
    <lineage>
        <taxon>Eukaryota</taxon>
        <taxon>Metazoa</taxon>
        <taxon>Ecdysozoa</taxon>
        <taxon>Nematoda</taxon>
        <taxon>Chromadorea</taxon>
        <taxon>Rhabditida</taxon>
        <taxon>Tylenchina</taxon>
        <taxon>Tylenchomorpha</taxon>
        <taxon>Tylenchoidea</taxon>
        <taxon>Heteroderidae</taxon>
        <taxon>Heteroderinae</taxon>
        <taxon>Globodera</taxon>
    </lineage>
</organism>
<feature type="transmembrane region" description="Helical" evidence="2">
    <location>
        <begin position="12"/>
        <end position="35"/>
    </location>
</feature>
<dbReference type="WBParaSite" id="Gr19_v10_g16780.t1">
    <property type="protein sequence ID" value="Gr19_v10_g16780.t1"/>
    <property type="gene ID" value="Gr19_v10_g16780"/>
</dbReference>
<proteinExistence type="predicted"/>
<accession>A0A914HF32</accession>
<dbReference type="AlphaFoldDB" id="A0A914HF32"/>
<feature type="transmembrane region" description="Helical" evidence="2">
    <location>
        <begin position="82"/>
        <end position="102"/>
    </location>
</feature>
<keyword evidence="2" id="KW-0472">Membrane</keyword>
<evidence type="ECO:0000256" key="1">
    <source>
        <dbReference type="SAM" id="MobiDB-lite"/>
    </source>
</evidence>
<reference evidence="4" key="1">
    <citation type="submission" date="2022-11" db="UniProtKB">
        <authorList>
            <consortium name="WormBaseParasite"/>
        </authorList>
    </citation>
    <scope>IDENTIFICATION</scope>
</reference>
<evidence type="ECO:0000256" key="2">
    <source>
        <dbReference type="SAM" id="Phobius"/>
    </source>
</evidence>
<feature type="transmembrane region" description="Helical" evidence="2">
    <location>
        <begin position="41"/>
        <end position="61"/>
    </location>
</feature>
<feature type="transmembrane region" description="Helical" evidence="2">
    <location>
        <begin position="177"/>
        <end position="194"/>
    </location>
</feature>
<keyword evidence="2" id="KW-0812">Transmembrane</keyword>
<dbReference type="Proteomes" id="UP000887572">
    <property type="component" value="Unplaced"/>
</dbReference>